<dbReference type="Proteomes" id="UP001447188">
    <property type="component" value="Unassembled WGS sequence"/>
</dbReference>
<evidence type="ECO:0000313" key="3">
    <source>
        <dbReference type="Proteomes" id="UP001447188"/>
    </source>
</evidence>
<dbReference type="EMBL" id="JBBBZM010000092">
    <property type="protein sequence ID" value="KAL0634532.1"/>
    <property type="molecule type" value="Genomic_DNA"/>
</dbReference>
<comment type="caution">
    <text evidence="2">The sequence shown here is derived from an EMBL/GenBank/DDBJ whole genome shotgun (WGS) entry which is preliminary data.</text>
</comment>
<dbReference type="InterPro" id="IPR000210">
    <property type="entry name" value="BTB/POZ_dom"/>
</dbReference>
<accession>A0ABR3GF05</accession>
<dbReference type="Gene3D" id="3.30.710.10">
    <property type="entry name" value="Potassium Channel Kv1.1, Chain A"/>
    <property type="match status" value="1"/>
</dbReference>
<dbReference type="PROSITE" id="PS50097">
    <property type="entry name" value="BTB"/>
    <property type="match status" value="1"/>
</dbReference>
<dbReference type="PANTHER" id="PTHR47843">
    <property type="entry name" value="BTB DOMAIN-CONTAINING PROTEIN-RELATED"/>
    <property type="match status" value="1"/>
</dbReference>
<evidence type="ECO:0000313" key="2">
    <source>
        <dbReference type="EMBL" id="KAL0634532.1"/>
    </source>
</evidence>
<dbReference type="Pfam" id="PF00651">
    <property type="entry name" value="BTB"/>
    <property type="match status" value="1"/>
</dbReference>
<protein>
    <recommendedName>
        <fullName evidence="1">BTB domain-containing protein</fullName>
    </recommendedName>
</protein>
<reference evidence="2 3" key="1">
    <citation type="submission" date="2024-02" db="EMBL/GenBank/DDBJ databases">
        <title>Discinaceae phylogenomics.</title>
        <authorList>
            <person name="Dirks A.C."/>
            <person name="James T.Y."/>
        </authorList>
    </citation>
    <scope>NUCLEOTIDE SEQUENCE [LARGE SCALE GENOMIC DNA]</scope>
    <source>
        <strain evidence="2 3">ACD0624</strain>
    </source>
</reference>
<dbReference type="PANTHER" id="PTHR47843:SF5">
    <property type="entry name" value="BTB_POZ DOMAIN PROTEIN"/>
    <property type="match status" value="1"/>
</dbReference>
<dbReference type="InterPro" id="IPR011333">
    <property type="entry name" value="SKP1/BTB/POZ_sf"/>
</dbReference>
<keyword evidence="3" id="KW-1185">Reference proteome</keyword>
<gene>
    <name evidence="2" type="ORF">Q9L58_006551</name>
</gene>
<name>A0ABR3GF05_9PEZI</name>
<sequence>MSENNEMSPSRYASTPGRDMTSEVYELVSSDNVSFFVHKDILISQSMPFRQAANGPWQEASERKILLDDWDTDTVARLVEFLYSNDYPYPDPDHLVVPSTPSAPVAPVAPVAPLICPSRPLTPLDECLKQWMRPSRRDKVADLQRLGPCDPAKFDYESVLLLHARVYVLANYKAVQHLQTLALKRLSLVLQRLHPLEMGSHTAGNVAEFASYVYANTVLLSVSEDPLRKLTSHFIALNVVAFQKEARAVKLMAEGGDLVTDVMAKVCIRIVDPNDTCPECSSPRMRYISGIEVSPGSNPDVRISYLFLVQVVLGSWADPASSVREKNGDGNINAGGDT</sequence>
<dbReference type="SUPFAM" id="SSF54695">
    <property type="entry name" value="POZ domain"/>
    <property type="match status" value="1"/>
</dbReference>
<dbReference type="CDD" id="cd18186">
    <property type="entry name" value="BTB_POZ_ZBTB_KLHL-like"/>
    <property type="match status" value="1"/>
</dbReference>
<feature type="domain" description="BTB" evidence="1">
    <location>
        <begin position="22"/>
        <end position="91"/>
    </location>
</feature>
<proteinExistence type="predicted"/>
<evidence type="ECO:0000259" key="1">
    <source>
        <dbReference type="PROSITE" id="PS50097"/>
    </source>
</evidence>
<organism evidence="2 3">
    <name type="scientific">Discina gigas</name>
    <dbReference type="NCBI Taxonomy" id="1032678"/>
    <lineage>
        <taxon>Eukaryota</taxon>
        <taxon>Fungi</taxon>
        <taxon>Dikarya</taxon>
        <taxon>Ascomycota</taxon>
        <taxon>Pezizomycotina</taxon>
        <taxon>Pezizomycetes</taxon>
        <taxon>Pezizales</taxon>
        <taxon>Discinaceae</taxon>
        <taxon>Discina</taxon>
    </lineage>
</organism>